<dbReference type="KEGG" id="asau:88172079"/>
<dbReference type="GeneID" id="88172079"/>
<dbReference type="PANTHER" id="PTHR31145">
    <property type="entry name" value="INTEGRAL MEMBRANE PROTEIN (AFU_ORTHOLOGUE AFUA_7G01610)"/>
    <property type="match status" value="1"/>
</dbReference>
<evidence type="ECO:0000256" key="8">
    <source>
        <dbReference type="SAM" id="Phobius"/>
    </source>
</evidence>
<feature type="compositionally biased region" description="Basic and acidic residues" evidence="7">
    <location>
        <begin position="665"/>
        <end position="683"/>
    </location>
</feature>
<feature type="compositionally biased region" description="Polar residues" evidence="7">
    <location>
        <begin position="715"/>
        <end position="746"/>
    </location>
</feature>
<dbReference type="RefSeq" id="XP_062876151.1">
    <property type="nucleotide sequence ID" value="XM_063020081.1"/>
</dbReference>
<comment type="similarity">
    <text evidence="2">Belongs to the transient receptor potential (TRP) ion channel family.</text>
</comment>
<dbReference type="EMBL" id="CP138894">
    <property type="protein sequence ID" value="WPK23765.1"/>
    <property type="molecule type" value="Genomic_DNA"/>
</dbReference>
<name>A0AAX4H5J6_9ASCO</name>
<keyword evidence="3 8" id="KW-0812">Transmembrane</keyword>
<keyword evidence="6 8" id="KW-0472">Membrane</keyword>
<protein>
    <recommendedName>
        <fullName evidence="10">ML-like domain-containing protein</fullName>
    </recommendedName>
</protein>
<evidence type="ECO:0000256" key="2">
    <source>
        <dbReference type="ARBA" id="ARBA00010642"/>
    </source>
</evidence>
<dbReference type="Pfam" id="PF14558">
    <property type="entry name" value="TRP_N"/>
    <property type="match status" value="1"/>
</dbReference>
<reference evidence="11 12" key="1">
    <citation type="submission" date="2023-10" db="EMBL/GenBank/DDBJ databases">
        <title>Draft Genome Sequence of Candida saopaulonensis from a very Premature Infant with Sepsis.</title>
        <authorList>
            <person name="Ning Y."/>
            <person name="Dai R."/>
            <person name="Xiao M."/>
            <person name="Xu Y."/>
            <person name="Yan Q."/>
            <person name="Zhang L."/>
        </authorList>
    </citation>
    <scope>NUCLEOTIDE SEQUENCE [LARGE SCALE GENOMIC DNA]</scope>
    <source>
        <strain evidence="11 12">19XY460</strain>
    </source>
</reference>
<proteinExistence type="inferred from homology"/>
<evidence type="ECO:0000256" key="6">
    <source>
        <dbReference type="ARBA" id="ARBA00023136"/>
    </source>
</evidence>
<dbReference type="Pfam" id="PF06011">
    <property type="entry name" value="TRP"/>
    <property type="match status" value="1"/>
</dbReference>
<sequence>MKLAPLLWLCLLIPVMATRNLMATSLVTCMENSQISPSYFNVTFNADDGSLRYNLDLDTEISGNVTAHIQVYAYGFVIIDRTFDMCNLGWKQFCPLYPGSLQISSIEYLSKSVVNQVPGIAFTVPDIDAVVKVDVYDNVSGDRISCLQSAFSNGKTVSQTGIRWATACIAGLGLLVSAFLSTFGNSNAASHIATNAVSLFFYFQSVVIVCMQSVDRVPPIALAWSENLAWSMGLIEVPFMQKIFRWYIQSTGGTPTLYFRNTTLQILVQRSMKAIQTVLDYVSSLPVVSQMKRDLTFHLNSNKNLIILRGIKRVGFAAHIEPTSIVVTGFTFFVLFGFVLVALLVFVHSATVLLVRTKTINPNTLSHFRKMFPAILKGTILRYVYIGFIQLVILSLWEFVERDSPAVIVIACVTLVMSLGLGAFACWNTYIHGSRSIQKYKNPAAILYGDSNVLHKFGFIYTMFNAKTYWFGAVVLTYCFMKAIFIGLVQSSGKVSSILLFVLDLAYTVLLFVYKPFMNKSTNILNYCMSIVVTINSLLFMFFSSVFGQPELVSSIMGWIFFILNAAFSLILLVMILVLIGLALTSKNPDARFAPARDDRTSFQRMSSLKHSKSEKALSAEARTKNELFALGAAAQLHQEGWEEDMYRLQDMSKNSDDTSTPDSTLEKAEQRPLSDGSWRPDNEFLDPDLSFEEPRSQSIGGKIKDSLTRKLSTKKSGSGLNPSTNGHANAADSQFQGPKSVSQTPLVRGRADSDVSSVQYSQYSDNVPSKPHGVI</sequence>
<evidence type="ECO:0000256" key="7">
    <source>
        <dbReference type="SAM" id="MobiDB-lite"/>
    </source>
</evidence>
<feature type="signal peptide" evidence="9">
    <location>
        <begin position="1"/>
        <end position="17"/>
    </location>
</feature>
<evidence type="ECO:0000256" key="3">
    <source>
        <dbReference type="ARBA" id="ARBA00022692"/>
    </source>
</evidence>
<dbReference type="GO" id="GO:0016020">
    <property type="term" value="C:membrane"/>
    <property type="evidence" value="ECO:0007669"/>
    <property type="project" value="UniProtKB-SubCell"/>
</dbReference>
<dbReference type="InterPro" id="IPR010308">
    <property type="entry name" value="TRP_C"/>
</dbReference>
<evidence type="ECO:0000256" key="4">
    <source>
        <dbReference type="ARBA" id="ARBA00022729"/>
    </source>
</evidence>
<evidence type="ECO:0000256" key="9">
    <source>
        <dbReference type="SAM" id="SignalP"/>
    </source>
</evidence>
<dbReference type="GO" id="GO:0055085">
    <property type="term" value="P:transmembrane transport"/>
    <property type="evidence" value="ECO:0007669"/>
    <property type="project" value="TreeGrafter"/>
</dbReference>
<feature type="transmembrane region" description="Helical" evidence="8">
    <location>
        <begin position="526"/>
        <end position="547"/>
    </location>
</feature>
<evidence type="ECO:0000256" key="5">
    <source>
        <dbReference type="ARBA" id="ARBA00022989"/>
    </source>
</evidence>
<dbReference type="Proteomes" id="UP001338582">
    <property type="component" value="Chromosome 1"/>
</dbReference>
<evidence type="ECO:0000313" key="12">
    <source>
        <dbReference type="Proteomes" id="UP001338582"/>
    </source>
</evidence>
<dbReference type="AlphaFoldDB" id="A0AAX4H5J6"/>
<keyword evidence="5 8" id="KW-1133">Transmembrane helix</keyword>
<dbReference type="InterPro" id="IPR040241">
    <property type="entry name" value="TRP_Flc/Pkd2-like"/>
</dbReference>
<dbReference type="InterPro" id="IPR032800">
    <property type="entry name" value="TRP_N"/>
</dbReference>
<feature type="transmembrane region" description="Helical" evidence="8">
    <location>
        <begin position="469"/>
        <end position="489"/>
    </location>
</feature>
<organism evidence="11 12">
    <name type="scientific">Australozyma saopauloensis</name>
    <dbReference type="NCBI Taxonomy" id="291208"/>
    <lineage>
        <taxon>Eukaryota</taxon>
        <taxon>Fungi</taxon>
        <taxon>Dikarya</taxon>
        <taxon>Ascomycota</taxon>
        <taxon>Saccharomycotina</taxon>
        <taxon>Pichiomycetes</taxon>
        <taxon>Metschnikowiaceae</taxon>
        <taxon>Australozyma</taxon>
    </lineage>
</organism>
<accession>A0AAX4H5J6</accession>
<feature type="domain" description="ML-like" evidence="10">
    <location>
        <begin position="19"/>
        <end position="158"/>
    </location>
</feature>
<dbReference type="SMART" id="SM01320">
    <property type="entry name" value="TRP_N"/>
    <property type="match status" value="1"/>
</dbReference>
<evidence type="ECO:0000256" key="1">
    <source>
        <dbReference type="ARBA" id="ARBA00004141"/>
    </source>
</evidence>
<feature type="chain" id="PRO_5043847740" description="ML-like domain-containing protein" evidence="9">
    <location>
        <begin position="18"/>
        <end position="776"/>
    </location>
</feature>
<feature type="region of interest" description="Disordered" evidence="7">
    <location>
        <begin position="652"/>
        <end position="776"/>
    </location>
</feature>
<feature type="transmembrane region" description="Helical" evidence="8">
    <location>
        <begin position="495"/>
        <end position="514"/>
    </location>
</feature>
<comment type="subcellular location">
    <subcellularLocation>
        <location evidence="1">Membrane</location>
        <topology evidence="1">Multi-pass membrane protein</topology>
    </subcellularLocation>
</comment>
<feature type="transmembrane region" description="Helical" evidence="8">
    <location>
        <begin position="380"/>
        <end position="400"/>
    </location>
</feature>
<dbReference type="GO" id="GO:0009272">
    <property type="term" value="P:fungal-type cell wall biogenesis"/>
    <property type="evidence" value="ECO:0007669"/>
    <property type="project" value="TreeGrafter"/>
</dbReference>
<evidence type="ECO:0000313" key="11">
    <source>
        <dbReference type="EMBL" id="WPK23765.1"/>
    </source>
</evidence>
<feature type="transmembrane region" description="Helical" evidence="8">
    <location>
        <begin position="406"/>
        <end position="431"/>
    </location>
</feature>
<feature type="compositionally biased region" description="Low complexity" evidence="7">
    <location>
        <begin position="755"/>
        <end position="766"/>
    </location>
</feature>
<evidence type="ECO:0000259" key="10">
    <source>
        <dbReference type="SMART" id="SM01320"/>
    </source>
</evidence>
<keyword evidence="12" id="KW-1185">Reference proteome</keyword>
<keyword evidence="4 9" id="KW-0732">Signal</keyword>
<gene>
    <name evidence="11" type="ORF">PUMCH_001011</name>
</gene>
<dbReference type="PANTHER" id="PTHR31145:SF4">
    <property type="entry name" value="FLAVIN CARRIER PROTEIN 1-RELATED"/>
    <property type="match status" value="1"/>
</dbReference>
<feature type="transmembrane region" description="Helical" evidence="8">
    <location>
        <begin position="559"/>
        <end position="584"/>
    </location>
</feature>
<feature type="transmembrane region" description="Helical" evidence="8">
    <location>
        <begin position="332"/>
        <end position="355"/>
    </location>
</feature>